<feature type="compositionally biased region" description="Basic and acidic residues" evidence="1">
    <location>
        <begin position="9"/>
        <end position="20"/>
    </location>
</feature>
<keyword evidence="3" id="KW-1185">Reference proteome</keyword>
<dbReference type="Proteomes" id="UP001370490">
    <property type="component" value="Unassembled WGS sequence"/>
</dbReference>
<dbReference type="PANTHER" id="PTHR31390">
    <property type="entry name" value="EXPRESSED PROTEIN"/>
    <property type="match status" value="1"/>
</dbReference>
<accession>A0AAN8VIN5</accession>
<dbReference type="AlphaFoldDB" id="A0AAN8VIN5"/>
<feature type="compositionally biased region" description="Polar residues" evidence="1">
    <location>
        <begin position="174"/>
        <end position="198"/>
    </location>
</feature>
<feature type="compositionally biased region" description="Polar residues" evidence="1">
    <location>
        <begin position="394"/>
        <end position="413"/>
    </location>
</feature>
<feature type="compositionally biased region" description="Polar residues" evidence="1">
    <location>
        <begin position="494"/>
        <end position="523"/>
    </location>
</feature>
<feature type="compositionally biased region" description="Low complexity" evidence="1">
    <location>
        <begin position="136"/>
        <end position="162"/>
    </location>
</feature>
<feature type="region of interest" description="Disordered" evidence="1">
    <location>
        <begin position="124"/>
        <end position="198"/>
    </location>
</feature>
<comment type="caution">
    <text evidence="2">The sequence shown here is derived from an EMBL/GenBank/DDBJ whole genome shotgun (WGS) entry which is preliminary data.</text>
</comment>
<evidence type="ECO:0000313" key="2">
    <source>
        <dbReference type="EMBL" id="KAK6935783.1"/>
    </source>
</evidence>
<gene>
    <name evidence="2" type="ORF">RJ641_032813</name>
</gene>
<dbReference type="InterPro" id="IPR021916">
    <property type="entry name" value="DUF3527"/>
</dbReference>
<proteinExistence type="predicted"/>
<sequence>MDHHCIEIKNDSRDMHHSGAGEKISPPKARERLKLHDRLKLEKSSSFYADFHHEIKKSEVDTLPKILEVPQRLRVEKRDVKDDELVKYMSNLPSYLERGGNLKDKPLHVGVLDWGRLEKWQYKQNQDPSRTRRHSTSSSYTSFSSTAGSSAHSSGGQSCSPSNQRIQHRPTLRSHLTASPLGRNSQSASSFGGNHGALQNWNADAEQQFGRTSQSFHEKNAEMELEHLNESALDSKMVGTSRSSEKCEAASRWKLRKKDQAIEYTKRAGNFQEPILSHVNKDGSDATGTAILLGPEDSPQSCHVGVSHFLDLTAAECRESAEVTQRIFSERYSSDEACNIPYFDILSSGPLQNVVAGSSHFDTKQSSSVDAESSMELQHGKVNTHIPSVCSPLSADNSSKKNVTQSLKFSSDATRLPDTAQSQSSSIRSRTSGEKKSTVMPVTSDIDKHCDGLDQKSPSVSAEKVRNPSPTRRFSFRMVRLGRTSIAKVGATVPQPNSTLNTAKSSSRGVQSSAYVENSSDKTSVSRRARSSPLRKLLDPIRKPKMVNCHQSGKLLANDVTVHSVCKSFEGRLDSSSVHPMETKLSFRSCMSVEVNDAHRDEKHKSTAMQALLQVAVKNGLPLFTFAVDSDTDILAATMRMPTYSNKDYFSWIYTFFMVREIKKKSGGWMNQGSKGKGHGYIPDVVAEMRVSGHHFDGSTSHSLSAFSVREFVLFAVDKKQTDEPTLEFHPSTELAAIVTKSLREYGQQKNDDSGLSENFQKDSLSEESCYSHYAENAKDGPSMGHQVPLGMTVILPNGVHGLPDKGHPPSLIERWISGGSCDCGGWDLGCKLRILASQNKKTPCRACPTVNQFELFTQEEAEANQLVLSLSSFKDNVYSVEYNSALLPLQAFSICMAILHSRKQYETLELNNLLQERTSDDMILEEDCGTKDPGQSEEIPARYISYPPHSPVGRV</sequence>
<name>A0AAN8VIN5_9MAGN</name>
<feature type="region of interest" description="Disordered" evidence="1">
    <location>
        <begin position="9"/>
        <end position="29"/>
    </location>
</feature>
<dbReference type="Pfam" id="PF12043">
    <property type="entry name" value="DUF3527"/>
    <property type="match status" value="2"/>
</dbReference>
<feature type="region of interest" description="Disordered" evidence="1">
    <location>
        <begin position="388"/>
        <end position="469"/>
    </location>
</feature>
<feature type="compositionally biased region" description="Low complexity" evidence="1">
    <location>
        <begin position="421"/>
        <end position="430"/>
    </location>
</feature>
<protein>
    <submittedName>
        <fullName evidence="2">Uncharacterized protein</fullName>
    </submittedName>
</protein>
<feature type="compositionally biased region" description="Basic and acidic residues" evidence="1">
    <location>
        <begin position="445"/>
        <end position="454"/>
    </location>
</feature>
<dbReference type="PANTHER" id="PTHR31390:SF4">
    <property type="entry name" value="DUF3527 DOMAIN-CONTAINING PROTEIN"/>
    <property type="match status" value="1"/>
</dbReference>
<feature type="region of interest" description="Disordered" evidence="1">
    <location>
        <begin position="492"/>
        <end position="532"/>
    </location>
</feature>
<reference evidence="2 3" key="1">
    <citation type="submission" date="2023-12" db="EMBL/GenBank/DDBJ databases">
        <title>A high-quality genome assembly for Dillenia turbinata (Dilleniales).</title>
        <authorList>
            <person name="Chanderbali A."/>
        </authorList>
    </citation>
    <scope>NUCLEOTIDE SEQUENCE [LARGE SCALE GENOMIC DNA]</scope>
    <source>
        <strain evidence="2">LSX21</strain>
        <tissue evidence="2">Leaf</tissue>
    </source>
</reference>
<evidence type="ECO:0000313" key="3">
    <source>
        <dbReference type="Proteomes" id="UP001370490"/>
    </source>
</evidence>
<dbReference type="EMBL" id="JBAMMX010000007">
    <property type="protein sequence ID" value="KAK6935783.1"/>
    <property type="molecule type" value="Genomic_DNA"/>
</dbReference>
<organism evidence="2 3">
    <name type="scientific">Dillenia turbinata</name>
    <dbReference type="NCBI Taxonomy" id="194707"/>
    <lineage>
        <taxon>Eukaryota</taxon>
        <taxon>Viridiplantae</taxon>
        <taxon>Streptophyta</taxon>
        <taxon>Embryophyta</taxon>
        <taxon>Tracheophyta</taxon>
        <taxon>Spermatophyta</taxon>
        <taxon>Magnoliopsida</taxon>
        <taxon>eudicotyledons</taxon>
        <taxon>Gunneridae</taxon>
        <taxon>Pentapetalae</taxon>
        <taxon>Dilleniales</taxon>
        <taxon>Dilleniaceae</taxon>
        <taxon>Dillenia</taxon>
    </lineage>
</organism>
<evidence type="ECO:0000256" key="1">
    <source>
        <dbReference type="SAM" id="MobiDB-lite"/>
    </source>
</evidence>